<protein>
    <submittedName>
        <fullName evidence="1">Uncharacterized protein</fullName>
    </submittedName>
</protein>
<dbReference type="AlphaFoldDB" id="A0A9I9ECT4"/>
<dbReference type="EnsemblPlants" id="MELO3C031767.2.1">
    <property type="protein sequence ID" value="MELO3C031767.2.1"/>
    <property type="gene ID" value="MELO3C031767.2"/>
</dbReference>
<dbReference type="Gramene" id="MELO3C031767.2.1">
    <property type="protein sequence ID" value="MELO3C031767.2.1"/>
    <property type="gene ID" value="MELO3C031767.2"/>
</dbReference>
<proteinExistence type="predicted"/>
<organism evidence="1">
    <name type="scientific">Cucumis melo</name>
    <name type="common">Muskmelon</name>
    <dbReference type="NCBI Taxonomy" id="3656"/>
    <lineage>
        <taxon>Eukaryota</taxon>
        <taxon>Viridiplantae</taxon>
        <taxon>Streptophyta</taxon>
        <taxon>Embryophyta</taxon>
        <taxon>Tracheophyta</taxon>
        <taxon>Spermatophyta</taxon>
        <taxon>Magnoliopsida</taxon>
        <taxon>eudicotyledons</taxon>
        <taxon>Gunneridae</taxon>
        <taxon>Pentapetalae</taxon>
        <taxon>rosids</taxon>
        <taxon>fabids</taxon>
        <taxon>Cucurbitales</taxon>
        <taxon>Cucurbitaceae</taxon>
        <taxon>Benincaseae</taxon>
        <taxon>Cucumis</taxon>
    </lineage>
</organism>
<reference evidence="1" key="1">
    <citation type="submission" date="2023-03" db="UniProtKB">
        <authorList>
            <consortium name="EnsemblPlants"/>
        </authorList>
    </citation>
    <scope>IDENTIFICATION</scope>
</reference>
<accession>A0A9I9ECT4</accession>
<name>A0A9I9ECT4_CUCME</name>
<sequence>MEMVVLCSSMRSLVFLIYPSFNLSFMNEIPTLHGL</sequence>
<evidence type="ECO:0000313" key="1">
    <source>
        <dbReference type="EnsemblPlants" id="MELO3C031767.2.1"/>
    </source>
</evidence>